<keyword evidence="3" id="KW-0804">Transcription</keyword>
<dbReference type="SMART" id="SM00345">
    <property type="entry name" value="HTH_GNTR"/>
    <property type="match status" value="1"/>
</dbReference>
<dbReference type="PANTHER" id="PTHR43537:SF50">
    <property type="entry name" value="TRANSCRIPTIONAL REGULATORY PROTEIN"/>
    <property type="match status" value="1"/>
</dbReference>
<dbReference type="AlphaFoldDB" id="A0A0W7WMM6"/>
<evidence type="ECO:0000256" key="2">
    <source>
        <dbReference type="ARBA" id="ARBA00023125"/>
    </source>
</evidence>
<dbReference type="GO" id="GO:0003677">
    <property type="term" value="F:DNA binding"/>
    <property type="evidence" value="ECO:0007669"/>
    <property type="project" value="UniProtKB-KW"/>
</dbReference>
<dbReference type="Pfam" id="PF00392">
    <property type="entry name" value="GntR"/>
    <property type="match status" value="1"/>
</dbReference>
<organism evidence="5 6">
    <name type="scientific">Pseudoponticoccus marisrubri</name>
    <dbReference type="NCBI Taxonomy" id="1685382"/>
    <lineage>
        <taxon>Bacteria</taxon>
        <taxon>Pseudomonadati</taxon>
        <taxon>Pseudomonadota</taxon>
        <taxon>Alphaproteobacteria</taxon>
        <taxon>Rhodobacterales</taxon>
        <taxon>Roseobacteraceae</taxon>
        <taxon>Pseudoponticoccus</taxon>
    </lineage>
</organism>
<keyword evidence="1" id="KW-0805">Transcription regulation</keyword>
<evidence type="ECO:0000256" key="3">
    <source>
        <dbReference type="ARBA" id="ARBA00023163"/>
    </source>
</evidence>
<dbReference type="STRING" id="1685382.AVJ23_04450"/>
<dbReference type="GO" id="GO:0003700">
    <property type="term" value="F:DNA-binding transcription factor activity"/>
    <property type="evidence" value="ECO:0007669"/>
    <property type="project" value="InterPro"/>
</dbReference>
<evidence type="ECO:0000313" key="6">
    <source>
        <dbReference type="Proteomes" id="UP000054396"/>
    </source>
</evidence>
<dbReference type="Gene3D" id="1.20.120.530">
    <property type="entry name" value="GntR ligand-binding domain-like"/>
    <property type="match status" value="1"/>
</dbReference>
<dbReference type="OrthoDB" id="7620579at2"/>
<evidence type="ECO:0000259" key="4">
    <source>
        <dbReference type="PROSITE" id="PS50949"/>
    </source>
</evidence>
<dbReference type="SUPFAM" id="SSF46785">
    <property type="entry name" value="Winged helix' DNA-binding domain"/>
    <property type="match status" value="1"/>
</dbReference>
<evidence type="ECO:0000313" key="5">
    <source>
        <dbReference type="EMBL" id="KUF11838.1"/>
    </source>
</evidence>
<dbReference type="InterPro" id="IPR011711">
    <property type="entry name" value="GntR_C"/>
</dbReference>
<dbReference type="InterPro" id="IPR000524">
    <property type="entry name" value="Tscrpt_reg_HTH_GntR"/>
</dbReference>
<dbReference type="InterPro" id="IPR036388">
    <property type="entry name" value="WH-like_DNA-bd_sf"/>
</dbReference>
<feature type="domain" description="HTH gntR-type" evidence="4">
    <location>
        <begin position="15"/>
        <end position="82"/>
    </location>
</feature>
<gene>
    <name evidence="5" type="ORF">AVJ23_04450</name>
</gene>
<dbReference type="Pfam" id="PF07729">
    <property type="entry name" value="FCD"/>
    <property type="match status" value="1"/>
</dbReference>
<reference evidence="5 6" key="1">
    <citation type="submission" date="2015-12" db="EMBL/GenBank/DDBJ databases">
        <authorList>
            <person name="Shamseldin A."/>
            <person name="Moawad H."/>
            <person name="Abd El-Rahim W.M."/>
            <person name="Sadowsky M.J."/>
        </authorList>
    </citation>
    <scope>NUCLEOTIDE SEQUENCE [LARGE SCALE GENOMIC DNA]</scope>
    <source>
        <strain evidence="5 6">SJ5A-1</strain>
    </source>
</reference>
<evidence type="ECO:0000256" key="1">
    <source>
        <dbReference type="ARBA" id="ARBA00023015"/>
    </source>
</evidence>
<dbReference type="Gene3D" id="1.10.10.10">
    <property type="entry name" value="Winged helix-like DNA-binding domain superfamily/Winged helix DNA-binding domain"/>
    <property type="match status" value="1"/>
</dbReference>
<dbReference type="SMART" id="SM00895">
    <property type="entry name" value="FCD"/>
    <property type="match status" value="1"/>
</dbReference>
<protein>
    <recommendedName>
        <fullName evidence="4">HTH gntR-type domain-containing protein</fullName>
    </recommendedName>
</protein>
<dbReference type="PROSITE" id="PS50949">
    <property type="entry name" value="HTH_GNTR"/>
    <property type="match status" value="1"/>
</dbReference>
<dbReference type="PANTHER" id="PTHR43537">
    <property type="entry name" value="TRANSCRIPTIONAL REGULATOR, GNTR FAMILY"/>
    <property type="match status" value="1"/>
</dbReference>
<dbReference type="RefSeq" id="WP_058860955.1">
    <property type="nucleotide sequence ID" value="NZ_LPXO01000002.1"/>
</dbReference>
<keyword evidence="6" id="KW-1185">Reference proteome</keyword>
<name>A0A0W7WMM6_9RHOB</name>
<dbReference type="Proteomes" id="UP000054396">
    <property type="component" value="Unassembled WGS sequence"/>
</dbReference>
<dbReference type="CDD" id="cd07377">
    <property type="entry name" value="WHTH_GntR"/>
    <property type="match status" value="1"/>
</dbReference>
<dbReference type="SUPFAM" id="SSF48008">
    <property type="entry name" value="GntR ligand-binding domain-like"/>
    <property type="match status" value="1"/>
</dbReference>
<dbReference type="InterPro" id="IPR036390">
    <property type="entry name" value="WH_DNA-bd_sf"/>
</dbReference>
<sequence>MARPVDGAEAQPRKGALHVATTQRLREMIVSGELAPGERLRESHYCQLFGVSRTPFREAVKALAAEGLIELSPNRSPVVAGLSAQDLEHIYVVVAALEATAGELACERITQDEFAEIVDLHSKMLESYEHGDRAEYLANNHLIHRRVVEIARNPVLLSAWEVLVPRVERARAVANLDRERWLAAVSEHSRMLAALGARDGAKLAQMTREHFMNGLSFSQRHARARMGEE</sequence>
<dbReference type="EMBL" id="LPXO01000002">
    <property type="protein sequence ID" value="KUF11838.1"/>
    <property type="molecule type" value="Genomic_DNA"/>
</dbReference>
<comment type="caution">
    <text evidence="5">The sequence shown here is derived from an EMBL/GenBank/DDBJ whole genome shotgun (WGS) entry which is preliminary data.</text>
</comment>
<dbReference type="InterPro" id="IPR008920">
    <property type="entry name" value="TF_FadR/GntR_C"/>
</dbReference>
<proteinExistence type="predicted"/>
<accession>A0A0W7WMM6</accession>
<keyword evidence="2" id="KW-0238">DNA-binding</keyword>